<dbReference type="GO" id="GO:0016887">
    <property type="term" value="F:ATP hydrolysis activity"/>
    <property type="evidence" value="ECO:0007669"/>
    <property type="project" value="InterPro"/>
</dbReference>
<name>A0A3L7ZMQ0_PARDI</name>
<evidence type="ECO:0000313" key="2">
    <source>
        <dbReference type="EMBL" id="RLT73195.1"/>
    </source>
</evidence>
<comment type="caution">
    <text evidence="2">The sequence shown here is derived from an EMBL/GenBank/DDBJ whole genome shotgun (WGS) entry which is preliminary data.</text>
</comment>
<evidence type="ECO:0000259" key="1">
    <source>
        <dbReference type="Pfam" id="PF13304"/>
    </source>
</evidence>
<dbReference type="EMBL" id="RAYI01000020">
    <property type="protein sequence ID" value="RLT73195.1"/>
    <property type="molecule type" value="Genomic_DNA"/>
</dbReference>
<keyword evidence="2" id="KW-0547">Nucleotide-binding</keyword>
<dbReference type="Proteomes" id="UP000278164">
    <property type="component" value="Unassembled WGS sequence"/>
</dbReference>
<dbReference type="InterPro" id="IPR003959">
    <property type="entry name" value="ATPase_AAA_core"/>
</dbReference>
<accession>A0A3L7ZMQ0</accession>
<dbReference type="Pfam" id="PF13304">
    <property type="entry name" value="AAA_21"/>
    <property type="match status" value="1"/>
</dbReference>
<proteinExistence type="predicted"/>
<dbReference type="AlphaFoldDB" id="A0A3L7ZMQ0"/>
<evidence type="ECO:0000313" key="3">
    <source>
        <dbReference type="Proteomes" id="UP000278164"/>
    </source>
</evidence>
<dbReference type="SUPFAM" id="SSF52540">
    <property type="entry name" value="P-loop containing nucleoside triphosphate hydrolases"/>
    <property type="match status" value="1"/>
</dbReference>
<reference evidence="2 3" key="1">
    <citation type="submission" date="2018-09" db="EMBL/GenBank/DDBJ databases">
        <title>Murine metabolic-syndrome-specific gut microbial biobank.</title>
        <authorList>
            <person name="Liu C."/>
        </authorList>
    </citation>
    <scope>NUCLEOTIDE SEQUENCE [LARGE SCALE GENOMIC DNA]</scope>
    <source>
        <strain evidence="2 3">8-P5</strain>
    </source>
</reference>
<dbReference type="RefSeq" id="WP_121736353.1">
    <property type="nucleotide sequence ID" value="NZ_QXXG01000032.1"/>
</dbReference>
<gene>
    <name evidence="2" type="ORF">D7V78_11650</name>
</gene>
<feature type="domain" description="ATPase AAA-type core" evidence="1">
    <location>
        <begin position="4"/>
        <end position="96"/>
    </location>
</feature>
<sequence length="97" mass="11267">MRAINYPEERERVECRINRLFQVVNEIFKETGKSLEIDKDTNGLVFAMDKGTVKIELSQLSSGEKQLLLLLLTVFFQDEKPCVLLLDEPEISLHITW</sequence>
<dbReference type="InterPro" id="IPR027417">
    <property type="entry name" value="P-loop_NTPase"/>
</dbReference>
<dbReference type="Gene3D" id="3.40.50.300">
    <property type="entry name" value="P-loop containing nucleotide triphosphate hydrolases"/>
    <property type="match status" value="1"/>
</dbReference>
<dbReference type="GO" id="GO:0005524">
    <property type="term" value="F:ATP binding"/>
    <property type="evidence" value="ECO:0007669"/>
    <property type="project" value="UniProtKB-KW"/>
</dbReference>
<dbReference type="OrthoDB" id="9805802at2"/>
<organism evidence="2 3">
    <name type="scientific">Parabacteroides distasonis</name>
    <dbReference type="NCBI Taxonomy" id="823"/>
    <lineage>
        <taxon>Bacteria</taxon>
        <taxon>Pseudomonadati</taxon>
        <taxon>Bacteroidota</taxon>
        <taxon>Bacteroidia</taxon>
        <taxon>Bacteroidales</taxon>
        <taxon>Tannerellaceae</taxon>
        <taxon>Parabacteroides</taxon>
    </lineage>
</organism>
<protein>
    <submittedName>
        <fullName evidence="2">ATP-binding protein</fullName>
    </submittedName>
</protein>
<keyword evidence="2" id="KW-0067">ATP-binding</keyword>